<comment type="caution">
    <text evidence="4">The sequence shown here is derived from an EMBL/GenBank/DDBJ whole genome shotgun (WGS) entry which is preliminary data.</text>
</comment>
<keyword evidence="5" id="KW-1185">Reference proteome</keyword>
<dbReference type="GO" id="GO:0003676">
    <property type="term" value="F:nucleic acid binding"/>
    <property type="evidence" value="ECO:0007669"/>
    <property type="project" value="InterPro"/>
</dbReference>
<dbReference type="PANTHER" id="PTHR13068">
    <property type="entry name" value="CGI-12 PROTEIN-RELATED"/>
    <property type="match status" value="1"/>
</dbReference>
<gene>
    <name evidence="4" type="ORF">GOP47_0010961</name>
</gene>
<keyword evidence="2" id="KW-0806">Transcription termination</keyword>
<dbReference type="GO" id="GO:0006353">
    <property type="term" value="P:DNA-templated transcription termination"/>
    <property type="evidence" value="ECO:0007669"/>
    <property type="project" value="UniProtKB-KW"/>
</dbReference>
<name>A0A9D4UVK1_ADICA</name>
<protein>
    <submittedName>
        <fullName evidence="4">Uncharacterized protein</fullName>
    </submittedName>
</protein>
<keyword evidence="3" id="KW-0809">Transit peptide</keyword>
<dbReference type="Gene3D" id="1.25.70.10">
    <property type="entry name" value="Transcription termination factor 3, mitochondrial"/>
    <property type="match status" value="2"/>
</dbReference>
<dbReference type="SMART" id="SM00733">
    <property type="entry name" value="Mterf"/>
    <property type="match status" value="6"/>
</dbReference>
<proteinExistence type="inferred from homology"/>
<dbReference type="PANTHER" id="PTHR13068:SF173">
    <property type="entry name" value="EMB|CAB62602.1"/>
    <property type="match status" value="1"/>
</dbReference>
<dbReference type="OrthoDB" id="637682at2759"/>
<sequence length="692" mass="78126">MIFSWLKYAVPRFFSNTRRNEVSNLALCFCLDSLSRGFKRVAAAGTESHVMAAAVLKRLGRRSSLRNGLLQAQVAAATSNPNSLLRCSLPSKACKVGHISFIYLRFGQPLRGLHEQALAVSVASDHHHYYEDAESQAAASAIQTHLQKHSQAYLLDAVAVVAHAPFFVKKLVNLVKQKSQERVEPVNENTKVKTKKRKMQTMPSLQGLSFEKQVLVYLSYNAANINALEPILESVGMESDRRETLLQKLTAESVEVQSLLFVIRWLEKLGLSRSRVGDIIEKETGVLSYKSDEIEAGFAMLKDLSLPEREIHNLIMKYPLILKAEVVDNIAALREELSEIPSRDVVLRKALICIPGCVHRYEKGCADGVLHFLRGYGLTEERLDRILQRHFRLPFLDVEKKLKDKVKFLKDVGVPRPVIGKVLRRSPGFLFFSLEENLKPRLDYFKSLGISEAEFATMVSRYPSIFSASLDNKVKPAVEELKTLGLNEEGLKKLVVYRPSLFSHKLGGDISSLVSGLKETDYSDPQKVTAFMKLYTRGIDHKKKCEECLMRYGLSESEAKQVLDKEPGIFGYKEKSLVERLDHLTQTLGLPIQNVLSAPCYLSFGFKSRFLRRQRVLAYMKSKGLLTSGVSLKHVLSPSNKQFYHQYVKPHGSDRDLLGIWYKEREGMGKEDGLNFILDYPVKAETEAQVNA</sequence>
<dbReference type="AlphaFoldDB" id="A0A9D4UVK1"/>
<reference evidence="4" key="1">
    <citation type="submission" date="2021-01" db="EMBL/GenBank/DDBJ databases">
        <title>Adiantum capillus-veneris genome.</title>
        <authorList>
            <person name="Fang Y."/>
            <person name="Liao Q."/>
        </authorList>
    </citation>
    <scope>NUCLEOTIDE SEQUENCE</scope>
    <source>
        <strain evidence="4">H3</strain>
        <tissue evidence="4">Leaf</tissue>
    </source>
</reference>
<accession>A0A9D4UVK1</accession>
<evidence type="ECO:0000313" key="5">
    <source>
        <dbReference type="Proteomes" id="UP000886520"/>
    </source>
</evidence>
<dbReference type="InterPro" id="IPR038538">
    <property type="entry name" value="MTERF_sf"/>
</dbReference>
<keyword evidence="2" id="KW-0805">Transcription regulation</keyword>
<keyword evidence="2" id="KW-0804">Transcription</keyword>
<dbReference type="Proteomes" id="UP000886520">
    <property type="component" value="Chromosome 10"/>
</dbReference>
<dbReference type="EMBL" id="JABFUD020000010">
    <property type="protein sequence ID" value="KAI5075000.1"/>
    <property type="molecule type" value="Genomic_DNA"/>
</dbReference>
<evidence type="ECO:0000256" key="1">
    <source>
        <dbReference type="ARBA" id="ARBA00007692"/>
    </source>
</evidence>
<dbReference type="InterPro" id="IPR003690">
    <property type="entry name" value="MTERF"/>
</dbReference>
<evidence type="ECO:0000313" key="4">
    <source>
        <dbReference type="EMBL" id="KAI5075000.1"/>
    </source>
</evidence>
<evidence type="ECO:0000256" key="3">
    <source>
        <dbReference type="ARBA" id="ARBA00022946"/>
    </source>
</evidence>
<dbReference type="Pfam" id="PF02536">
    <property type="entry name" value="mTERF"/>
    <property type="match status" value="2"/>
</dbReference>
<organism evidence="4 5">
    <name type="scientific">Adiantum capillus-veneris</name>
    <name type="common">Maidenhair fern</name>
    <dbReference type="NCBI Taxonomy" id="13818"/>
    <lineage>
        <taxon>Eukaryota</taxon>
        <taxon>Viridiplantae</taxon>
        <taxon>Streptophyta</taxon>
        <taxon>Embryophyta</taxon>
        <taxon>Tracheophyta</taxon>
        <taxon>Polypodiopsida</taxon>
        <taxon>Polypodiidae</taxon>
        <taxon>Polypodiales</taxon>
        <taxon>Pteridineae</taxon>
        <taxon>Pteridaceae</taxon>
        <taxon>Vittarioideae</taxon>
        <taxon>Adiantum</taxon>
    </lineage>
</organism>
<comment type="similarity">
    <text evidence="1">Belongs to the mTERF family.</text>
</comment>
<evidence type="ECO:0000256" key="2">
    <source>
        <dbReference type="ARBA" id="ARBA00022472"/>
    </source>
</evidence>